<feature type="region of interest" description="Disordered" evidence="1">
    <location>
        <begin position="535"/>
        <end position="555"/>
    </location>
</feature>
<feature type="region of interest" description="Disordered" evidence="1">
    <location>
        <begin position="79"/>
        <end position="101"/>
    </location>
</feature>
<dbReference type="EMBL" id="AAPE02055975">
    <property type="status" value="NOT_ANNOTATED_CDS"/>
    <property type="molecule type" value="Genomic_DNA"/>
</dbReference>
<sequence>MGSQEFIVLYTHQKAKKSKVWQDGILKMAHLGNKAILYDDKGERLESLFLKRLEVKPGDSLESERYLITVEEARAAGSTAVGQEDIQEARGSRPPRSMPCGRSLGCQPAGLKRKFTGFQGPRQVPKKMVIMENGESAASLEAAAPAPALLAPFSSTPPLFAAAGRKEVSSMPADLRNIVVCKDGRSGLPVSPVGSAPSSRSNPERLREEGHLCSPVSSAVKAAISLLPDEPTRGHHWAPRCLGDTQNIRSKAQILALLKSTPASVSEEVDAEMSARVPRAQPQGSLHITPKPKCFVEQGACAAGRTESLQCQRPPESTGSRGSRWAVYLSPQPPPAHSSAVAGDELDKETQAQGDDLSLNLRDFLGQKRIQLFETGAENVEKFNGDKLVDNADSSWDREVKLEIPSFGESLSVTRGNLGKDGLVSGSDMQGTVQMPVNQDDQVCVKRSALPRENAQEIGACGTPGRACEQAVSHLPASERPQFESSLSDNSQISEAVTDSFSRTNTDRESLSIHGPVSHVTQPVLEVNFNLNNFETSDTEEEPQESNRMSQDPEDWEREALADACSSGVQRRCEGVRCEEGGGPLLTPIGGKPTEPFPPPEALRPQLCGTAAPTGDEASGCSACTVGWTDDVDAGKEAANSPTHKVRSDCDFASLPDKSKVINSNLYIPRFLNIDTNQTPESSLFSEQTPPRPFFMGCDLDTNDAQVLPSTSGSDDSIQRLHASQSHLDECIALDKSTPQVSNSLFHPLGGKHPISRDTGAHIAESEDLGGTPSLPHDRVEVDSAGASRQSWDRPRDSSELSGLVSSISLLKSLSEHSTALEGLEMLKKKNPAFKQQATLETQPESSPEAGKPLITVVSPASPQFPHLNQDSQLVFTMMRENDQVDPGGPVQSLPFFPLGSEEETVFPAVTPTQRERTTWDPQPVEFQGHQVQGSATSAVMVRGHCPPLGCSQLPGHPAHNSPTADACAWAAQLPRACVQVDFLQVPPPAQEGSAPSPAAAFSLGSHDEAFLLEVPEGALQARPSPGGLPFLRLQRFRELCCLSAVSGSFLSERLL</sequence>
<feature type="compositionally biased region" description="Polar residues" evidence="1">
    <location>
        <begin position="483"/>
        <end position="504"/>
    </location>
</feature>
<proteinExistence type="predicted"/>
<reference evidence="3 4" key="1">
    <citation type="journal article" date="2011" name="Nature">
        <title>A high-resolution map of human evolutionary constraint using 29 mammals.</title>
        <authorList>
            <person name="Lindblad-Toh K."/>
            <person name="Garber M."/>
            <person name="Zuk O."/>
            <person name="Lin M.F."/>
            <person name="Parker B.J."/>
            <person name="Washietl S."/>
            <person name="Kheradpour P."/>
            <person name="Ernst J."/>
            <person name="Jordan G."/>
            <person name="Mauceli E."/>
            <person name="Ward L.D."/>
            <person name="Lowe C.B."/>
            <person name="Holloway A.K."/>
            <person name="Clamp M."/>
            <person name="Gnerre S."/>
            <person name="Alfoldi J."/>
            <person name="Beal K."/>
            <person name="Chang J."/>
            <person name="Clawson H."/>
            <person name="Cuff J."/>
            <person name="Di Palma F."/>
            <person name="Fitzgerald S."/>
            <person name="Flicek P."/>
            <person name="Guttman M."/>
            <person name="Hubisz M.J."/>
            <person name="Jaffe D.B."/>
            <person name="Jungreis I."/>
            <person name="Kent W.J."/>
            <person name="Kostka D."/>
            <person name="Lara M."/>
            <person name="Martins A.L."/>
            <person name="Massingham T."/>
            <person name="Moltke I."/>
            <person name="Raney B.J."/>
            <person name="Rasmussen M.D."/>
            <person name="Robinson J."/>
            <person name="Stark A."/>
            <person name="Vilella A.J."/>
            <person name="Wen J."/>
            <person name="Xie X."/>
            <person name="Zody M.C."/>
            <person name="Baldwin J."/>
            <person name="Bloom T."/>
            <person name="Chin C.W."/>
            <person name="Heiman D."/>
            <person name="Nicol R."/>
            <person name="Nusbaum C."/>
            <person name="Young S."/>
            <person name="Wilkinson J."/>
            <person name="Worley K.C."/>
            <person name="Kovar C.L."/>
            <person name="Muzny D.M."/>
            <person name="Gibbs R.A."/>
            <person name="Cree A."/>
            <person name="Dihn H.H."/>
            <person name="Fowler G."/>
            <person name="Jhangiani S."/>
            <person name="Joshi V."/>
            <person name="Lee S."/>
            <person name="Lewis L.R."/>
            <person name="Nazareth L.V."/>
            <person name="Okwuonu G."/>
            <person name="Santibanez J."/>
            <person name="Warren W.C."/>
            <person name="Mardis E.R."/>
            <person name="Weinstock G.M."/>
            <person name="Wilson R.K."/>
            <person name="Delehaunty K."/>
            <person name="Dooling D."/>
            <person name="Fronik C."/>
            <person name="Fulton L."/>
            <person name="Fulton B."/>
            <person name="Graves T."/>
            <person name="Minx P."/>
            <person name="Sodergren E."/>
            <person name="Birney E."/>
            <person name="Margulies E.H."/>
            <person name="Herrero J."/>
            <person name="Green E.D."/>
            <person name="Haussler D."/>
            <person name="Siepel A."/>
            <person name="Goldman N."/>
            <person name="Pollard K.S."/>
            <person name="Pedersen J.S."/>
            <person name="Lander E.S."/>
            <person name="Kellis M."/>
        </authorList>
    </citation>
    <scope>NUCLEOTIDE SEQUENCE [LARGE SCALE GENOMIC DNA]</scope>
</reference>
<dbReference type="STRING" id="59463.ENSMLUP00000009843"/>
<name>G1PGR8_MYOLU</name>
<dbReference type="GO" id="GO:0035861">
    <property type="term" value="C:site of double-strand break"/>
    <property type="evidence" value="ECO:0007669"/>
    <property type="project" value="TreeGrafter"/>
</dbReference>
<dbReference type="InterPro" id="IPR018838">
    <property type="entry name" value="ZGRF1-like_N"/>
</dbReference>
<organism evidence="3 4">
    <name type="scientific">Myotis lucifugus</name>
    <name type="common">Little brown bat</name>
    <dbReference type="NCBI Taxonomy" id="59463"/>
    <lineage>
        <taxon>Eukaryota</taxon>
        <taxon>Metazoa</taxon>
        <taxon>Chordata</taxon>
        <taxon>Craniata</taxon>
        <taxon>Vertebrata</taxon>
        <taxon>Euteleostomi</taxon>
        <taxon>Mammalia</taxon>
        <taxon>Eutheria</taxon>
        <taxon>Laurasiatheria</taxon>
        <taxon>Chiroptera</taxon>
        <taxon>Yangochiroptera</taxon>
        <taxon>Vespertilionidae</taxon>
        <taxon>Myotis</taxon>
    </lineage>
</organism>
<dbReference type="Ensembl" id="ENSMLUT00000010799.2">
    <property type="protein sequence ID" value="ENSMLUP00000009843.2"/>
    <property type="gene ID" value="ENSMLUG00000010795.2"/>
</dbReference>
<dbReference type="eggNOG" id="ENOG502RZWJ">
    <property type="taxonomic scope" value="Eukaryota"/>
</dbReference>
<dbReference type="OMA" id="TVGKKDT"/>
<feature type="region of interest" description="Disordered" evidence="1">
    <location>
        <begin position="472"/>
        <end position="517"/>
    </location>
</feature>
<dbReference type="HOGENOM" id="CLU_010517_1_0_1"/>
<dbReference type="GO" id="GO:0005634">
    <property type="term" value="C:nucleus"/>
    <property type="evidence" value="ECO:0007669"/>
    <property type="project" value="TreeGrafter"/>
</dbReference>
<reference evidence="3" key="2">
    <citation type="submission" date="2025-08" db="UniProtKB">
        <authorList>
            <consortium name="Ensembl"/>
        </authorList>
    </citation>
    <scope>IDENTIFICATION</scope>
</reference>
<feature type="domain" description="5'-3' DNA helicase ZGRF1-like N-terminal" evidence="2">
    <location>
        <begin position="4"/>
        <end position="76"/>
    </location>
</feature>
<reference evidence="3" key="3">
    <citation type="submission" date="2025-09" db="UniProtKB">
        <authorList>
            <consortium name="Ensembl"/>
        </authorList>
    </citation>
    <scope>IDENTIFICATION</scope>
</reference>
<keyword evidence="4" id="KW-1185">Reference proteome</keyword>
<dbReference type="PANTHER" id="PTHR28535">
    <property type="entry name" value="ZINC FINGER GRF-TYPE CONTAINING 1"/>
    <property type="match status" value="1"/>
</dbReference>
<feature type="region of interest" description="Disordered" evidence="1">
    <location>
        <begin position="765"/>
        <end position="800"/>
    </location>
</feature>
<evidence type="ECO:0000313" key="4">
    <source>
        <dbReference type="Proteomes" id="UP000001074"/>
    </source>
</evidence>
<dbReference type="Proteomes" id="UP000001074">
    <property type="component" value="Unassembled WGS sequence"/>
</dbReference>
<dbReference type="GeneTree" id="ENSGT00940000162642"/>
<evidence type="ECO:0000313" key="3">
    <source>
        <dbReference type="Ensembl" id="ENSMLUP00000009843.2"/>
    </source>
</evidence>
<protein>
    <recommendedName>
        <fullName evidence="2">5'-3' DNA helicase ZGRF1-like N-terminal domain-containing protein</fullName>
    </recommendedName>
</protein>
<dbReference type="PANTHER" id="PTHR28535:SF1">
    <property type="entry name" value="PROTEIN ZGRF1"/>
    <property type="match status" value="1"/>
</dbReference>
<dbReference type="AlphaFoldDB" id="G1PGR8"/>
<dbReference type="GO" id="GO:0006302">
    <property type="term" value="P:double-strand break repair"/>
    <property type="evidence" value="ECO:0007669"/>
    <property type="project" value="TreeGrafter"/>
</dbReference>
<evidence type="ECO:0000256" key="1">
    <source>
        <dbReference type="SAM" id="MobiDB-lite"/>
    </source>
</evidence>
<evidence type="ECO:0000259" key="2">
    <source>
        <dbReference type="Pfam" id="PF10382"/>
    </source>
</evidence>
<accession>G1PGR8</accession>
<dbReference type="InterPro" id="IPR052800">
    <property type="entry name" value="DNA_Repair_Helicase_ZGRF1"/>
</dbReference>
<dbReference type="Pfam" id="PF10382">
    <property type="entry name" value="ZGRF1-like_N"/>
    <property type="match status" value="1"/>
</dbReference>
<dbReference type="InParanoid" id="G1PGR8"/>
<feature type="region of interest" description="Disordered" evidence="1">
    <location>
        <begin position="331"/>
        <end position="351"/>
    </location>
</feature>